<dbReference type="InterPro" id="IPR035437">
    <property type="entry name" value="SNase_OB-fold_sf"/>
</dbReference>
<dbReference type="Gene3D" id="2.40.50.90">
    <property type="match status" value="1"/>
</dbReference>
<evidence type="ECO:0000256" key="1">
    <source>
        <dbReference type="ARBA" id="ARBA00004496"/>
    </source>
</evidence>
<keyword evidence="2" id="KW-0963">Cytoplasm</keyword>
<dbReference type="InterPro" id="IPR041966">
    <property type="entry name" value="LOTUS-like"/>
</dbReference>
<feature type="domain" description="HTH OST-type" evidence="5">
    <location>
        <begin position="5"/>
        <end position="78"/>
    </location>
</feature>
<feature type="domain" description="HTH OST-type" evidence="5">
    <location>
        <begin position="200"/>
        <end position="273"/>
    </location>
</feature>
<dbReference type="OrthoDB" id="341421at2759"/>
<dbReference type="GO" id="GO:0005737">
    <property type="term" value="C:cytoplasm"/>
    <property type="evidence" value="ECO:0007669"/>
    <property type="project" value="UniProtKB-SubCell"/>
</dbReference>
<dbReference type="Gene3D" id="2.30.30.140">
    <property type="match status" value="1"/>
</dbReference>
<dbReference type="Pfam" id="PF12872">
    <property type="entry name" value="OST-HTH"/>
    <property type="match status" value="3"/>
</dbReference>
<dbReference type="Gene3D" id="3.30.420.610">
    <property type="entry name" value="LOTUS domain-like"/>
    <property type="match status" value="3"/>
</dbReference>
<dbReference type="PROSITE" id="PS51644">
    <property type="entry name" value="HTH_OST"/>
    <property type="match status" value="2"/>
</dbReference>
<keyword evidence="4" id="KW-0744">Spermatogenesis</keyword>
<evidence type="ECO:0000256" key="2">
    <source>
        <dbReference type="ARBA" id="ARBA00022490"/>
    </source>
</evidence>
<comment type="subcellular location">
    <subcellularLocation>
        <location evidence="1">Cytoplasm</location>
    </subcellularLocation>
</comment>
<dbReference type="PANTHER" id="PTHR22948">
    <property type="entry name" value="TUDOR DOMAIN CONTAINING PROTEIN"/>
    <property type="match status" value="1"/>
</dbReference>
<dbReference type="InterPro" id="IPR025605">
    <property type="entry name" value="OST-HTH/LOTUS_dom"/>
</dbReference>
<keyword evidence="4" id="KW-0221">Differentiation</keyword>
<dbReference type="GO" id="GO:0030154">
    <property type="term" value="P:cell differentiation"/>
    <property type="evidence" value="ECO:0007669"/>
    <property type="project" value="UniProtKB-ARBA"/>
</dbReference>
<evidence type="ECO:0000256" key="3">
    <source>
        <dbReference type="ARBA" id="ARBA00022737"/>
    </source>
</evidence>
<accession>A0A0K2TCJ3</accession>
<protein>
    <recommendedName>
        <fullName evidence="5">HTH OST-type domain-containing protein</fullName>
    </recommendedName>
</protein>
<organism evidence="6">
    <name type="scientific">Lepeophtheirus salmonis</name>
    <name type="common">Salmon louse</name>
    <name type="synonym">Caligus salmonis</name>
    <dbReference type="NCBI Taxonomy" id="72036"/>
    <lineage>
        <taxon>Eukaryota</taxon>
        <taxon>Metazoa</taxon>
        <taxon>Ecdysozoa</taxon>
        <taxon>Arthropoda</taxon>
        <taxon>Crustacea</taxon>
        <taxon>Multicrustacea</taxon>
        <taxon>Hexanauplia</taxon>
        <taxon>Copepoda</taxon>
        <taxon>Siphonostomatoida</taxon>
        <taxon>Caligidae</taxon>
        <taxon>Lepeophtheirus</taxon>
    </lineage>
</organism>
<evidence type="ECO:0000259" key="5">
    <source>
        <dbReference type="PROSITE" id="PS51644"/>
    </source>
</evidence>
<dbReference type="Pfam" id="PF00567">
    <property type="entry name" value="TUDOR"/>
    <property type="match status" value="1"/>
</dbReference>
<dbReference type="GO" id="GO:0007283">
    <property type="term" value="P:spermatogenesis"/>
    <property type="evidence" value="ECO:0007669"/>
    <property type="project" value="UniProtKB-KW"/>
</dbReference>
<dbReference type="EMBL" id="HACA01006367">
    <property type="protein sequence ID" value="CDW23728.1"/>
    <property type="molecule type" value="Transcribed_RNA"/>
</dbReference>
<dbReference type="InterPro" id="IPR050621">
    <property type="entry name" value="Tudor_domain_containing"/>
</dbReference>
<dbReference type="AlphaFoldDB" id="A0A0K2TCJ3"/>
<name>A0A0K2TCJ3_LEPSM</name>
<evidence type="ECO:0000256" key="4">
    <source>
        <dbReference type="ARBA" id="ARBA00022871"/>
    </source>
</evidence>
<reference evidence="6" key="1">
    <citation type="submission" date="2014-05" db="EMBL/GenBank/DDBJ databases">
        <authorList>
            <person name="Chronopoulou M."/>
        </authorList>
    </citation>
    <scope>NUCLEOTIDE SEQUENCE</scope>
    <source>
        <tissue evidence="6">Whole organism</tissue>
    </source>
</reference>
<sequence>MGSSTLEEIKNNIRATLTGNKKGITEEELSKQYRENCYQKIPFQNFGYAKLSDFLNSIDDVIRIIEVNNERYYSEIPKKETQHITTFVQLQNKGTSLIRGPSKKEKKVQKTNARRLPSEEIMAIKKILLHFPSGIDIDTFNKQYMNDSGQNFNYEKYGFSNQVESFKSLSWLLSVRAKNGTQYIDLKEKDLRSKVVDNSIPQHVIINLEQLIMDQPHGMHIDNLMEHYKNKYKERLAFDNYGYDSLPGMIRSLSLTLKMESCDSSWNIRYIGPINNSDTLDEVNKNLKKIYDEDRLIGILTSDIFDYYLTRYNKKLDLSSLGGFQNMESMLNALCDFEEPYFFMEKIAGPKYILKVLSKASPPKKNLFDIEELKFIEDINSCVDVIVDEIENPWDFYVRLRKYDNALMNLMKNLDKYCKQNISSLILDVEELHLGDYIASYYTGSRQWHRAVVVEIEHHNSISIRYIDYGTLEKNVKIDRIVRLDPLFYDLPKQAIRVKSANIWPLNSSKNSIIEAGEYMYGLVVQKELIGKLISFSSERVAEIILIDISLNKSTEVLFVNEFLLKRGVVSDKPPKNDGKQKKGLRRPLRTTHDLIAAKPTIKKLLLGDRYLHLIPGTEFQLRGELQDILVASPEISNLFPKWKGKDILVKFLVEKQIKFPQHQLNEPDLQIYRSLIRNNNITSFKKYPSDALVVPVTMFLLKDVPQMITIFGEPDSGYITKIIKNALDDKCYS</sequence>
<dbReference type="InterPro" id="IPR002999">
    <property type="entry name" value="Tudor"/>
</dbReference>
<evidence type="ECO:0000313" key="6">
    <source>
        <dbReference type="EMBL" id="CDW23728.1"/>
    </source>
</evidence>
<dbReference type="PANTHER" id="PTHR22948:SF29">
    <property type="entry name" value="FI02030P-RELATED"/>
    <property type="match status" value="1"/>
</dbReference>
<keyword evidence="3" id="KW-0677">Repeat</keyword>
<dbReference type="SUPFAM" id="SSF63748">
    <property type="entry name" value="Tudor/PWWP/MBT"/>
    <property type="match status" value="1"/>
</dbReference>
<proteinExistence type="predicted"/>